<evidence type="ECO:0008006" key="4">
    <source>
        <dbReference type="Google" id="ProtNLM"/>
    </source>
</evidence>
<comment type="caution">
    <text evidence="2">The sequence shown here is derived from an EMBL/GenBank/DDBJ whole genome shotgun (WGS) entry which is preliminary data.</text>
</comment>
<feature type="region of interest" description="Disordered" evidence="1">
    <location>
        <begin position="1"/>
        <end position="28"/>
    </location>
</feature>
<name>A0A9N8DLR5_9STRA</name>
<gene>
    <name evidence="2" type="ORF">SEMRO_227_G092240.1</name>
</gene>
<evidence type="ECO:0000256" key="1">
    <source>
        <dbReference type="SAM" id="MobiDB-lite"/>
    </source>
</evidence>
<dbReference type="OrthoDB" id="190201at2759"/>
<keyword evidence="3" id="KW-1185">Reference proteome</keyword>
<reference evidence="2" key="1">
    <citation type="submission" date="2020-06" db="EMBL/GenBank/DDBJ databases">
        <authorList>
            <consortium name="Plant Systems Biology data submission"/>
        </authorList>
    </citation>
    <scope>NUCLEOTIDE SEQUENCE</scope>
    <source>
        <strain evidence="2">D6</strain>
    </source>
</reference>
<feature type="compositionally biased region" description="Acidic residues" evidence="1">
    <location>
        <begin position="8"/>
        <end position="28"/>
    </location>
</feature>
<accession>A0A9N8DLR5</accession>
<dbReference type="SUPFAM" id="SSF52087">
    <property type="entry name" value="CRAL/TRIO domain"/>
    <property type="match status" value="1"/>
</dbReference>
<evidence type="ECO:0000313" key="3">
    <source>
        <dbReference type="Proteomes" id="UP001153069"/>
    </source>
</evidence>
<proteinExistence type="predicted"/>
<sequence>MEERSAESEPDQEEADDDESMYSSDDDDYQFLTEQEHAWAVEIKAAAEAPDSGILPMSDFSYVQYALVTKGRLEEALARIKGVQQFQSHYQVSDDPSRGISVIEQFMALQPRALLNLDICLEQDRGEGVIAFDASQYNPSLAETLSPEHADPEHNWKIHILFWYYAVRAVQIDFRAIRQGIVLLVDTAGMDWSNVDMSHEQRCFVELRKHYPWIAKETRVYNCSFVACMWISMLKAFIQSQHSQAIQMACEIGHHGGQQRDPNLPRRKLSDLYLQPNANRAARYLLSSARELLNERHENEQSFRL</sequence>
<dbReference type="AlphaFoldDB" id="A0A9N8DLR5"/>
<organism evidence="2 3">
    <name type="scientific">Seminavis robusta</name>
    <dbReference type="NCBI Taxonomy" id="568900"/>
    <lineage>
        <taxon>Eukaryota</taxon>
        <taxon>Sar</taxon>
        <taxon>Stramenopiles</taxon>
        <taxon>Ochrophyta</taxon>
        <taxon>Bacillariophyta</taxon>
        <taxon>Bacillariophyceae</taxon>
        <taxon>Bacillariophycidae</taxon>
        <taxon>Naviculales</taxon>
        <taxon>Naviculaceae</taxon>
        <taxon>Seminavis</taxon>
    </lineage>
</organism>
<dbReference type="EMBL" id="CAICTM010000226">
    <property type="protein sequence ID" value="CAB9505308.1"/>
    <property type="molecule type" value="Genomic_DNA"/>
</dbReference>
<dbReference type="InterPro" id="IPR036865">
    <property type="entry name" value="CRAL-TRIO_dom_sf"/>
</dbReference>
<dbReference type="Gene3D" id="3.40.525.10">
    <property type="entry name" value="CRAL-TRIO lipid binding domain"/>
    <property type="match status" value="1"/>
</dbReference>
<evidence type="ECO:0000313" key="2">
    <source>
        <dbReference type="EMBL" id="CAB9505308.1"/>
    </source>
</evidence>
<protein>
    <recommendedName>
        <fullName evidence="4">CRAL-TRIO domain-containing protein</fullName>
    </recommendedName>
</protein>
<dbReference type="Proteomes" id="UP001153069">
    <property type="component" value="Unassembled WGS sequence"/>
</dbReference>